<comment type="similarity">
    <text evidence="2">Belongs to the SLC12A transporter family.</text>
</comment>
<reference evidence="12" key="3">
    <citation type="submission" date="2025-09" db="UniProtKB">
        <authorList>
            <consortium name="Ensembl"/>
        </authorList>
    </citation>
    <scope>IDENTIFICATION</scope>
</reference>
<evidence type="ECO:0000256" key="3">
    <source>
        <dbReference type="ARBA" id="ARBA00019359"/>
    </source>
</evidence>
<feature type="transmembrane region" description="Helical" evidence="9">
    <location>
        <begin position="164"/>
        <end position="186"/>
    </location>
</feature>
<dbReference type="InterPro" id="IPR004842">
    <property type="entry name" value="SLC12A_fam"/>
</dbReference>
<organism evidence="12 13">
    <name type="scientific">Gasterosteus aculeatus aculeatus</name>
    <name type="common">three-spined stickleback</name>
    <dbReference type="NCBI Taxonomy" id="481459"/>
    <lineage>
        <taxon>Eukaryota</taxon>
        <taxon>Metazoa</taxon>
        <taxon>Chordata</taxon>
        <taxon>Craniata</taxon>
        <taxon>Vertebrata</taxon>
        <taxon>Euteleostomi</taxon>
        <taxon>Actinopterygii</taxon>
        <taxon>Neopterygii</taxon>
        <taxon>Teleostei</taxon>
        <taxon>Neoteleostei</taxon>
        <taxon>Acanthomorphata</taxon>
        <taxon>Eupercaria</taxon>
        <taxon>Perciformes</taxon>
        <taxon>Cottioidei</taxon>
        <taxon>Gasterosteales</taxon>
        <taxon>Gasterosteidae</taxon>
        <taxon>Gasterosteus</taxon>
    </lineage>
</organism>
<feature type="transmembrane region" description="Helical" evidence="9">
    <location>
        <begin position="453"/>
        <end position="472"/>
    </location>
</feature>
<dbReference type="GO" id="GO:0055075">
    <property type="term" value="P:potassium ion homeostasis"/>
    <property type="evidence" value="ECO:0007669"/>
    <property type="project" value="TreeGrafter"/>
</dbReference>
<comment type="subcellular location">
    <subcellularLocation>
        <location evidence="1">Membrane</location>
        <topology evidence="1">Multi-pass membrane protein</topology>
    </subcellularLocation>
</comment>
<feature type="compositionally biased region" description="Polar residues" evidence="8">
    <location>
        <begin position="12"/>
        <end position="27"/>
    </location>
</feature>
<dbReference type="InterPro" id="IPR018491">
    <property type="entry name" value="SLC12_C"/>
</dbReference>
<feature type="transmembrane region" description="Helical" evidence="9">
    <location>
        <begin position="416"/>
        <end position="441"/>
    </location>
</feature>
<proteinExistence type="inferred from homology"/>
<dbReference type="GeneTree" id="ENSGT00940000164152"/>
<dbReference type="GO" id="GO:0015379">
    <property type="term" value="F:potassium:chloride symporter activity"/>
    <property type="evidence" value="ECO:0007669"/>
    <property type="project" value="TreeGrafter"/>
</dbReference>
<dbReference type="AlphaFoldDB" id="A0AAQ4PJV3"/>
<evidence type="ECO:0000256" key="6">
    <source>
        <dbReference type="ARBA" id="ARBA00022989"/>
    </source>
</evidence>
<evidence type="ECO:0000259" key="11">
    <source>
        <dbReference type="Pfam" id="PF03522"/>
    </source>
</evidence>
<dbReference type="PANTHER" id="PTHR11827:SF96">
    <property type="entry name" value="SOLUTE CARRIER FAMILY 12 MEMBER 9"/>
    <property type="match status" value="1"/>
</dbReference>
<dbReference type="GO" id="GO:0016020">
    <property type="term" value="C:membrane"/>
    <property type="evidence" value="ECO:0007669"/>
    <property type="project" value="UniProtKB-SubCell"/>
</dbReference>
<evidence type="ECO:0000256" key="9">
    <source>
        <dbReference type="SAM" id="Phobius"/>
    </source>
</evidence>
<evidence type="ECO:0000256" key="5">
    <source>
        <dbReference type="ARBA" id="ARBA00022692"/>
    </source>
</evidence>
<feature type="transmembrane region" description="Helical" evidence="9">
    <location>
        <begin position="193"/>
        <end position="214"/>
    </location>
</feature>
<evidence type="ECO:0000313" key="13">
    <source>
        <dbReference type="Proteomes" id="UP000007635"/>
    </source>
</evidence>
<evidence type="ECO:0000313" key="12">
    <source>
        <dbReference type="Ensembl" id="ENSGACP00000039125.1"/>
    </source>
</evidence>
<sequence>MSEKTPLLHYRLTSSDSPPANVESTHSGSKDKSVQKLGVVFGVVVPTLLSMFSVVVFLRIGFVVGQAGLYQSIAMFLVAYFIITLTVLSICAISTNGALDAGGAYYMISRALGPEFGGSIGIMFFFANVCGSALYVLGLVEAIMSTFGVPEEAVAGPHQVLPSGYWWSLLYATTLLLLCFVVCLVGTHIYAKAIFIIVIIVAAVLATIFINFFIAKPIVVVLPNSSGLNSTRVSTANYTGFQLHTLEGNLLPNYTVDYSTGATMTFTTVFAVMFNGCTGIMAGSNMSGDLKNPSYSIPRGTLAAVLTTFLTYNLLSLLAAWSCDRHLLQKDYSFLGDINVWPPLVTIGIYSSAMSAAMSNLIGASRILYALAKDGLFGGVLALAKKTSLSGNPWASVLASWLLVQVVLFAGKLNTIASIVTIFFLLVYAAVNLACLALEWASAPNFRPSFRCFTWHTCALGILCCLVMMFLINAIYAFASIAFMLLLLMLIHYLGPISNWGYISQALIFHQVRKYLLMLDARKDHVKFWRPQLLLMVANPRSCTNLMTFINDLKKSGLLVLGHVKLGLLDGLPSDPLPSCYDSWLSLVDHLNIKAFVNLTLSDSVRHGVQNLLFITGFGGMRPNTLVLGFYDDCTPQDELQGKILLSTGHDLDAASPTADPREQWSPFFPYVRCAEELKDLPDHEYVSLIADAVKMGKNVTLARYFNQFNRVEVLESGMKVGGYRGMTGPFVDVWPLNLLQPDSRGYVDTCSLFLLQLACVLKESRAWSQARLRLFLCVESARSLKEKEEEAKKLRVMLKKLRISAQVQMVEWDQVVALHWQRREGLNLVESAQNVERRERPDEECQEDGFQAFPNNDALLTDEYICAVNDLIRGQAGPQPAVRFLYLPRPPADTSRYRAYLHQVEVLSRDLGPTLLIHGVTPVVTTVL</sequence>
<keyword evidence="5 9" id="KW-0812">Transmembrane</keyword>
<feature type="transmembrane region" description="Helical" evidence="9">
    <location>
        <begin position="302"/>
        <end position="321"/>
    </location>
</feature>
<evidence type="ECO:0000259" key="10">
    <source>
        <dbReference type="Pfam" id="PF00324"/>
    </source>
</evidence>
<dbReference type="FunFam" id="1.20.1740.10:FF:000013">
    <property type="entry name" value="Solute carrier family 12 member"/>
    <property type="match status" value="1"/>
</dbReference>
<dbReference type="GeneID" id="120816424"/>
<dbReference type="KEGG" id="gat:120816424"/>
<dbReference type="PANTHER" id="PTHR11827">
    <property type="entry name" value="SOLUTE CARRIER FAMILY 12, CATION COTRANSPORTERS"/>
    <property type="match status" value="1"/>
</dbReference>
<accession>A0AAQ4PJV3</accession>
<feature type="transmembrane region" description="Helical" evidence="9">
    <location>
        <begin position="73"/>
        <end position="99"/>
    </location>
</feature>
<name>A0AAQ4PJV3_GASAC</name>
<feature type="domain" description="SLC12A transporter C-terminal" evidence="11">
    <location>
        <begin position="551"/>
        <end position="634"/>
    </location>
</feature>
<feature type="transmembrane region" description="Helical" evidence="9">
    <location>
        <begin position="478"/>
        <end position="495"/>
    </location>
</feature>
<protein>
    <recommendedName>
        <fullName evidence="3">Solute carrier family 12 member 9</fullName>
    </recommendedName>
</protein>
<reference evidence="12" key="2">
    <citation type="submission" date="2025-08" db="UniProtKB">
        <authorList>
            <consortium name="Ensembl"/>
        </authorList>
    </citation>
    <scope>IDENTIFICATION</scope>
</reference>
<feature type="transmembrane region" description="Helical" evidence="9">
    <location>
        <begin position="261"/>
        <end position="282"/>
    </location>
</feature>
<dbReference type="InterPro" id="IPR004841">
    <property type="entry name" value="AA-permease/SLC12A_dom"/>
</dbReference>
<evidence type="ECO:0000256" key="4">
    <source>
        <dbReference type="ARBA" id="ARBA00022448"/>
    </source>
</evidence>
<reference evidence="12 13" key="1">
    <citation type="journal article" date="2021" name="G3 (Bethesda)">
        <title>Improved contiguity of the threespine stickleback genome using long-read sequencing.</title>
        <authorList>
            <person name="Nath S."/>
            <person name="Shaw D.E."/>
            <person name="White M.A."/>
        </authorList>
    </citation>
    <scope>NUCLEOTIDE SEQUENCE [LARGE SCALE GENOMIC DNA]</scope>
    <source>
        <strain evidence="12 13">Lake Benthic</strain>
    </source>
</reference>
<feature type="domain" description="Amino acid permease/ SLC12A" evidence="10">
    <location>
        <begin position="42"/>
        <end position="534"/>
    </location>
</feature>
<dbReference type="GO" id="GO:0055064">
    <property type="term" value="P:chloride ion homeostasis"/>
    <property type="evidence" value="ECO:0007669"/>
    <property type="project" value="TreeGrafter"/>
</dbReference>
<evidence type="ECO:0000256" key="1">
    <source>
        <dbReference type="ARBA" id="ARBA00004141"/>
    </source>
</evidence>
<keyword evidence="6 9" id="KW-1133">Transmembrane helix</keyword>
<dbReference type="RefSeq" id="XP_040027949.1">
    <property type="nucleotide sequence ID" value="XM_040172015.1"/>
</dbReference>
<keyword evidence="7 9" id="KW-0472">Membrane</keyword>
<dbReference type="Proteomes" id="UP000007635">
    <property type="component" value="Chromosome III"/>
</dbReference>
<dbReference type="Pfam" id="PF03522">
    <property type="entry name" value="SLC12"/>
    <property type="match status" value="1"/>
</dbReference>
<evidence type="ECO:0000256" key="7">
    <source>
        <dbReference type="ARBA" id="ARBA00023136"/>
    </source>
</evidence>
<feature type="transmembrane region" description="Helical" evidence="9">
    <location>
        <begin position="341"/>
        <end position="363"/>
    </location>
</feature>
<feature type="transmembrane region" description="Helical" evidence="9">
    <location>
        <begin position="393"/>
        <end position="410"/>
    </location>
</feature>
<feature type="transmembrane region" description="Helical" evidence="9">
    <location>
        <begin position="120"/>
        <end position="144"/>
    </location>
</feature>
<keyword evidence="13" id="KW-1185">Reference proteome</keyword>
<evidence type="ECO:0000256" key="8">
    <source>
        <dbReference type="SAM" id="MobiDB-lite"/>
    </source>
</evidence>
<keyword evidence="4" id="KW-0813">Transport</keyword>
<dbReference type="Pfam" id="PF00324">
    <property type="entry name" value="AA_permease"/>
    <property type="match status" value="1"/>
</dbReference>
<dbReference type="Gene3D" id="1.20.1740.10">
    <property type="entry name" value="Amino acid/polyamine transporter I"/>
    <property type="match status" value="1"/>
</dbReference>
<dbReference type="GO" id="GO:0006884">
    <property type="term" value="P:cell volume homeostasis"/>
    <property type="evidence" value="ECO:0007669"/>
    <property type="project" value="TreeGrafter"/>
</dbReference>
<feature type="transmembrane region" description="Helical" evidence="9">
    <location>
        <begin position="37"/>
        <end position="61"/>
    </location>
</feature>
<feature type="region of interest" description="Disordered" evidence="8">
    <location>
        <begin position="1"/>
        <end position="29"/>
    </location>
</feature>
<dbReference type="Ensembl" id="ENSGACT00000083179.1">
    <property type="protein sequence ID" value="ENSGACP00000039125.1"/>
    <property type="gene ID" value="ENSGACG00000013492.2"/>
</dbReference>
<evidence type="ECO:0000256" key="2">
    <source>
        <dbReference type="ARBA" id="ARBA00010593"/>
    </source>
</evidence>